<dbReference type="Proteomes" id="UP000829517">
    <property type="component" value="Unassembled WGS sequence"/>
</dbReference>
<dbReference type="Gene3D" id="2.170.120.30">
    <property type="match status" value="1"/>
</dbReference>
<dbReference type="EMBL" id="JAETXX010000003">
    <property type="protein sequence ID" value="MCF8714608.1"/>
    <property type="molecule type" value="Genomic_DNA"/>
</dbReference>
<accession>A0ABS9J2E3</accession>
<dbReference type="RefSeq" id="WP_236958571.1">
    <property type="nucleotide sequence ID" value="NZ_JAETXX010000003.1"/>
</dbReference>
<dbReference type="Gene3D" id="2.170.120.40">
    <property type="entry name" value="YbbR-like domain"/>
    <property type="match status" value="1"/>
</dbReference>
<name>A0ABS9J2E3_9FLAO</name>
<comment type="caution">
    <text evidence="2">The sequence shown here is derived from an EMBL/GenBank/DDBJ whole genome shotgun (WGS) entry which is preliminary data.</text>
</comment>
<sequence>MAGRFLEYIKSTLKKPKATIFLMFLVVSFFIWFLISLSDIYTSHISFNLKYNGIPEDKLVLGDPKTSFETNVETSGFKILGYRLFKRDLIVDLVDFHESNNAYYMLPNDLEDAIRTQYKSLNVRRINTDSVVLKLGVNQKKYIKVIPKTRLEFENDYQLRDSIKVEPDSIWVRGPEDIVGKIINIETEVQNHKNVRNNFDYKSPLNIPDSLEELEFETKEVSISGVVERYSEKIILVPVQIANLPDDMSLKVYPEKVKLLCKAPISELKRVNEGAFKVICDYNEISSESTFLIPKLVEEPKFVSSVKILDKKVEYLVKKQ</sequence>
<gene>
    <name evidence="2" type="ORF">JM658_07155</name>
</gene>
<evidence type="ECO:0000313" key="2">
    <source>
        <dbReference type="EMBL" id="MCF8714608.1"/>
    </source>
</evidence>
<keyword evidence="1" id="KW-1133">Transmembrane helix</keyword>
<evidence type="ECO:0000313" key="3">
    <source>
        <dbReference type="Proteomes" id="UP000829517"/>
    </source>
</evidence>
<keyword evidence="3" id="KW-1185">Reference proteome</keyword>
<organism evidence="2 3">
    <name type="scientific">Joostella atrarenae</name>
    <dbReference type="NCBI Taxonomy" id="679257"/>
    <lineage>
        <taxon>Bacteria</taxon>
        <taxon>Pseudomonadati</taxon>
        <taxon>Bacteroidota</taxon>
        <taxon>Flavobacteriia</taxon>
        <taxon>Flavobacteriales</taxon>
        <taxon>Flavobacteriaceae</taxon>
        <taxon>Joostella</taxon>
    </lineage>
</organism>
<proteinExistence type="predicted"/>
<keyword evidence="1" id="KW-0472">Membrane</keyword>
<reference evidence="2 3" key="1">
    <citation type="submission" date="2021-01" db="EMBL/GenBank/DDBJ databases">
        <title>Genome sequencing of Joostella atrarenae M1-2 (= KCTC 23194).</title>
        <authorList>
            <person name="Zakaria M.R."/>
            <person name="Lam M.Q."/>
            <person name="Chong C.S."/>
        </authorList>
    </citation>
    <scope>NUCLEOTIDE SEQUENCE [LARGE SCALE GENOMIC DNA]</scope>
    <source>
        <strain evidence="2 3">M1-2</strain>
    </source>
</reference>
<feature type="transmembrane region" description="Helical" evidence="1">
    <location>
        <begin position="20"/>
        <end position="41"/>
    </location>
</feature>
<protein>
    <submittedName>
        <fullName evidence="2">YbbR-like domain-containing protein</fullName>
    </submittedName>
</protein>
<evidence type="ECO:0000256" key="1">
    <source>
        <dbReference type="SAM" id="Phobius"/>
    </source>
</evidence>
<keyword evidence="1" id="KW-0812">Transmembrane</keyword>